<sequence length="67" mass="7867">WFQPLTHTSFRDQHCFKCGAKVGKVLIPANIFPIFFSNFSFLGWKCGGNQQKGYLCVNYYANQWIHY</sequence>
<comment type="caution">
    <text evidence="1">The sequence shown here is derived from an EMBL/GenBank/DDBJ whole genome shotgun (WGS) entry which is preliminary data.</text>
</comment>
<accession>A0A9D2EA46</accession>
<evidence type="ECO:0000313" key="2">
    <source>
        <dbReference type="Proteomes" id="UP000824028"/>
    </source>
</evidence>
<organism evidence="1 2">
    <name type="scientific">Candidatus Bacteroides merdigallinarum</name>
    <dbReference type="NCBI Taxonomy" id="2838473"/>
    <lineage>
        <taxon>Bacteria</taxon>
        <taxon>Pseudomonadati</taxon>
        <taxon>Bacteroidota</taxon>
        <taxon>Bacteroidia</taxon>
        <taxon>Bacteroidales</taxon>
        <taxon>Bacteroidaceae</taxon>
        <taxon>Bacteroides</taxon>
    </lineage>
</organism>
<gene>
    <name evidence="1" type="ORF">H9814_08605</name>
</gene>
<reference evidence="1" key="2">
    <citation type="submission" date="2021-04" db="EMBL/GenBank/DDBJ databases">
        <authorList>
            <person name="Gilroy R."/>
        </authorList>
    </citation>
    <scope>NUCLEOTIDE SEQUENCE</scope>
    <source>
        <strain evidence="1">ChiHjej9B8-1298</strain>
    </source>
</reference>
<reference evidence="1" key="1">
    <citation type="journal article" date="2021" name="PeerJ">
        <title>Extensive microbial diversity within the chicken gut microbiome revealed by metagenomics and culture.</title>
        <authorList>
            <person name="Gilroy R."/>
            <person name="Ravi A."/>
            <person name="Getino M."/>
            <person name="Pursley I."/>
            <person name="Horton D.L."/>
            <person name="Alikhan N.F."/>
            <person name="Baker D."/>
            <person name="Gharbi K."/>
            <person name="Hall N."/>
            <person name="Watson M."/>
            <person name="Adriaenssens E.M."/>
            <person name="Foster-Nyarko E."/>
            <person name="Jarju S."/>
            <person name="Secka A."/>
            <person name="Antonio M."/>
            <person name="Oren A."/>
            <person name="Chaudhuri R.R."/>
            <person name="La Ragione R."/>
            <person name="Hildebrand F."/>
            <person name="Pallen M.J."/>
        </authorList>
    </citation>
    <scope>NUCLEOTIDE SEQUENCE</scope>
    <source>
        <strain evidence="1">ChiHjej9B8-1298</strain>
    </source>
</reference>
<dbReference type="EMBL" id="DXBX01000067">
    <property type="protein sequence ID" value="HIZ33580.1"/>
    <property type="molecule type" value="Genomic_DNA"/>
</dbReference>
<dbReference type="AlphaFoldDB" id="A0A9D2EA46"/>
<proteinExistence type="predicted"/>
<feature type="non-terminal residue" evidence="1">
    <location>
        <position position="1"/>
    </location>
</feature>
<evidence type="ECO:0000313" key="1">
    <source>
        <dbReference type="EMBL" id="HIZ33580.1"/>
    </source>
</evidence>
<protein>
    <submittedName>
        <fullName evidence="1">Uncharacterized protein</fullName>
    </submittedName>
</protein>
<name>A0A9D2EA46_9BACE</name>
<dbReference type="Proteomes" id="UP000824028">
    <property type="component" value="Unassembled WGS sequence"/>
</dbReference>